<dbReference type="InterPro" id="IPR002818">
    <property type="entry name" value="DJ-1/PfpI"/>
</dbReference>
<evidence type="ECO:0000256" key="1">
    <source>
        <dbReference type="ARBA" id="ARBA00023015"/>
    </source>
</evidence>
<dbReference type="AlphaFoldDB" id="A0A7T4R185"/>
<keyword evidence="3" id="KW-0804">Transcription</keyword>
<dbReference type="SUPFAM" id="SSF52317">
    <property type="entry name" value="Class I glutamine amidotransferase-like"/>
    <property type="match status" value="1"/>
</dbReference>
<dbReference type="InterPro" id="IPR018062">
    <property type="entry name" value="HTH_AraC-typ_CS"/>
</dbReference>
<keyword evidence="1" id="KW-0805">Transcription regulation</keyword>
<keyword evidence="2" id="KW-0238">DNA-binding</keyword>
<dbReference type="InterPro" id="IPR009057">
    <property type="entry name" value="Homeodomain-like_sf"/>
</dbReference>
<sequence length="332" mass="37027">MKTVYTLAIEACHGKSLFVQQDLYTLANKLWSRTTGKDSYFQLKTVSRSGTAVTTTSGLRILPDGPLEDVAPESLIVIPTVNYESRQAISKQLTGLGKEIAWLQNQHQRGAILTAHCTGSFILGETGLLDALPATTSWWLLEAFRRRYPSIRVKRRNLVERGSDQLITGGSANADTLIALQLIEHYMGPVVADQCARTLLIDRNDNRHLPGISLQRYQDHDNTLVAKAQSLIHNSFDQALSLGEVAEQLGVSTRTLIRHFKDTLGLTPRRYLQRIRVETAASLLETTDLNATEVMVHVGYEDPGSFTKLFRDILGTTPAQYLQRKRRANVSN</sequence>
<dbReference type="RefSeq" id="WP_198569938.1">
    <property type="nucleotide sequence ID" value="NZ_CP066167.1"/>
</dbReference>
<accession>A0A7T4R185</accession>
<gene>
    <name evidence="5" type="ORF">I6N98_00800</name>
</gene>
<evidence type="ECO:0000313" key="6">
    <source>
        <dbReference type="Proteomes" id="UP000596063"/>
    </source>
</evidence>
<organism evidence="5 6">
    <name type="scientific">Spongiibacter nanhainus</name>
    <dbReference type="NCBI Taxonomy" id="2794344"/>
    <lineage>
        <taxon>Bacteria</taxon>
        <taxon>Pseudomonadati</taxon>
        <taxon>Pseudomonadota</taxon>
        <taxon>Gammaproteobacteria</taxon>
        <taxon>Cellvibrionales</taxon>
        <taxon>Spongiibacteraceae</taxon>
        <taxon>Spongiibacter</taxon>
    </lineage>
</organism>
<dbReference type="PANTHER" id="PTHR43280:SF2">
    <property type="entry name" value="HTH-TYPE TRANSCRIPTIONAL REGULATOR EXSA"/>
    <property type="match status" value="1"/>
</dbReference>
<dbReference type="Pfam" id="PF01965">
    <property type="entry name" value="DJ-1_PfpI"/>
    <property type="match status" value="1"/>
</dbReference>
<dbReference type="GO" id="GO:0003700">
    <property type="term" value="F:DNA-binding transcription factor activity"/>
    <property type="evidence" value="ECO:0007669"/>
    <property type="project" value="InterPro"/>
</dbReference>
<dbReference type="Gene3D" id="3.40.50.880">
    <property type="match status" value="1"/>
</dbReference>
<evidence type="ECO:0000256" key="3">
    <source>
        <dbReference type="ARBA" id="ARBA00023163"/>
    </source>
</evidence>
<feature type="domain" description="HTH araC/xylS-type" evidence="4">
    <location>
        <begin position="226"/>
        <end position="324"/>
    </location>
</feature>
<dbReference type="SUPFAM" id="SSF46689">
    <property type="entry name" value="Homeodomain-like"/>
    <property type="match status" value="2"/>
</dbReference>
<dbReference type="PANTHER" id="PTHR43280">
    <property type="entry name" value="ARAC-FAMILY TRANSCRIPTIONAL REGULATOR"/>
    <property type="match status" value="1"/>
</dbReference>
<proteinExistence type="predicted"/>
<keyword evidence="6" id="KW-1185">Reference proteome</keyword>
<evidence type="ECO:0000256" key="2">
    <source>
        <dbReference type="ARBA" id="ARBA00023125"/>
    </source>
</evidence>
<dbReference type="KEGG" id="snan:I6N98_00800"/>
<dbReference type="EMBL" id="CP066167">
    <property type="protein sequence ID" value="QQD18447.1"/>
    <property type="molecule type" value="Genomic_DNA"/>
</dbReference>
<reference evidence="5 6" key="1">
    <citation type="submission" date="2020-12" db="EMBL/GenBank/DDBJ databases">
        <authorList>
            <person name="Shan Y."/>
        </authorList>
    </citation>
    <scope>NUCLEOTIDE SEQUENCE [LARGE SCALE GENOMIC DNA]</scope>
    <source>
        <strain evidence="6">csc3.9</strain>
    </source>
</reference>
<dbReference type="Gene3D" id="1.10.10.60">
    <property type="entry name" value="Homeodomain-like"/>
    <property type="match status" value="2"/>
</dbReference>
<dbReference type="InterPro" id="IPR029062">
    <property type="entry name" value="Class_I_gatase-like"/>
</dbReference>
<dbReference type="InterPro" id="IPR018060">
    <property type="entry name" value="HTH_AraC"/>
</dbReference>
<dbReference type="Pfam" id="PF12833">
    <property type="entry name" value="HTH_18"/>
    <property type="match status" value="1"/>
</dbReference>
<dbReference type="GO" id="GO:0043565">
    <property type="term" value="F:sequence-specific DNA binding"/>
    <property type="evidence" value="ECO:0007669"/>
    <property type="project" value="InterPro"/>
</dbReference>
<protein>
    <submittedName>
        <fullName evidence="5">Helix-turn-helix domain-containing protein</fullName>
    </submittedName>
</protein>
<evidence type="ECO:0000313" key="5">
    <source>
        <dbReference type="EMBL" id="QQD18447.1"/>
    </source>
</evidence>
<dbReference type="PROSITE" id="PS00041">
    <property type="entry name" value="HTH_ARAC_FAMILY_1"/>
    <property type="match status" value="1"/>
</dbReference>
<evidence type="ECO:0000259" key="4">
    <source>
        <dbReference type="PROSITE" id="PS01124"/>
    </source>
</evidence>
<dbReference type="SMART" id="SM00342">
    <property type="entry name" value="HTH_ARAC"/>
    <property type="match status" value="1"/>
</dbReference>
<dbReference type="Proteomes" id="UP000596063">
    <property type="component" value="Chromosome"/>
</dbReference>
<dbReference type="PROSITE" id="PS01124">
    <property type="entry name" value="HTH_ARAC_FAMILY_2"/>
    <property type="match status" value="1"/>
</dbReference>
<name>A0A7T4R185_9GAMM</name>